<sequence>MKSVKIAVVACSLFAAAAAYAQNEAPAANVPQQGAQNAAAQADVPAHRNLAKPARQDECVGPASFCNIYFGS</sequence>
<keyword evidence="3" id="KW-1185">Reference proteome</keyword>
<evidence type="ECO:0000256" key="1">
    <source>
        <dbReference type="SAM" id="SignalP"/>
    </source>
</evidence>
<dbReference type="AlphaFoldDB" id="A0A7Z2JIA6"/>
<keyword evidence="1" id="KW-0732">Signal</keyword>
<feature type="chain" id="PRO_5030947931" evidence="1">
    <location>
        <begin position="22"/>
        <end position="72"/>
    </location>
</feature>
<dbReference type="Proteomes" id="UP000433577">
    <property type="component" value="Chromosome 2"/>
</dbReference>
<proteinExistence type="predicted"/>
<accession>A0A7Z2JIA6</accession>
<organism evidence="2 3">
    <name type="scientific">Paraburkholderia acidisoli</name>
    <dbReference type="NCBI Taxonomy" id="2571748"/>
    <lineage>
        <taxon>Bacteria</taxon>
        <taxon>Pseudomonadati</taxon>
        <taxon>Pseudomonadota</taxon>
        <taxon>Betaproteobacteria</taxon>
        <taxon>Burkholderiales</taxon>
        <taxon>Burkholderiaceae</taxon>
        <taxon>Paraburkholderia</taxon>
    </lineage>
</organism>
<evidence type="ECO:0000313" key="3">
    <source>
        <dbReference type="Proteomes" id="UP000433577"/>
    </source>
</evidence>
<name>A0A7Z2JIA6_9BURK</name>
<dbReference type="RefSeq" id="WP_158953222.1">
    <property type="nucleotide sequence ID" value="NZ_CP046914.1"/>
</dbReference>
<dbReference type="EMBL" id="CP046914">
    <property type="protein sequence ID" value="QGZ64115.1"/>
    <property type="molecule type" value="Genomic_DNA"/>
</dbReference>
<gene>
    <name evidence="2" type="ORF">FAZ98_20510</name>
</gene>
<evidence type="ECO:0000313" key="2">
    <source>
        <dbReference type="EMBL" id="QGZ64115.1"/>
    </source>
</evidence>
<reference evidence="2 3" key="1">
    <citation type="submission" date="2019-12" db="EMBL/GenBank/DDBJ databases">
        <title>Paraburkholderia acidiphila 7Q-K02 sp. nov and Paraburkholderia acidisoli DHF22 sp. nov., two strains isolated from forest soil.</title>
        <authorList>
            <person name="Gao Z."/>
            <person name="Qiu L."/>
        </authorList>
    </citation>
    <scope>NUCLEOTIDE SEQUENCE [LARGE SCALE GENOMIC DNA]</scope>
    <source>
        <strain evidence="2 3">DHF22</strain>
    </source>
</reference>
<dbReference type="KEGG" id="pacs:FAZ98_20510"/>
<protein>
    <submittedName>
        <fullName evidence="2">Uncharacterized protein</fullName>
    </submittedName>
</protein>
<feature type="signal peptide" evidence="1">
    <location>
        <begin position="1"/>
        <end position="21"/>
    </location>
</feature>